<feature type="region of interest" description="Disordered" evidence="6">
    <location>
        <begin position="21"/>
        <end position="41"/>
    </location>
</feature>
<keyword evidence="8" id="KW-1185">Reference proteome</keyword>
<evidence type="ECO:0000313" key="8">
    <source>
        <dbReference type="Proteomes" id="UP001054902"/>
    </source>
</evidence>
<dbReference type="InterPro" id="IPR009311">
    <property type="entry name" value="IFI6/IFI27-like"/>
</dbReference>
<evidence type="ECO:0000256" key="5">
    <source>
        <dbReference type="ARBA" id="ARBA00023136"/>
    </source>
</evidence>
<dbReference type="Gene3D" id="6.10.110.10">
    <property type="match status" value="1"/>
</dbReference>
<evidence type="ECO:0000256" key="2">
    <source>
        <dbReference type="ARBA" id="ARBA00007262"/>
    </source>
</evidence>
<dbReference type="PANTHER" id="PTHR16932:SF18">
    <property type="entry name" value="INTERFERON, ALPHA-INDUCIBLE PROTEIN 27-LIKE 2"/>
    <property type="match status" value="1"/>
</dbReference>
<protein>
    <submittedName>
        <fullName evidence="7">Uncharacterized protein</fullName>
    </submittedName>
</protein>
<feature type="region of interest" description="Disordered" evidence="6">
    <location>
        <begin position="132"/>
        <end position="173"/>
    </location>
</feature>
<feature type="compositionally biased region" description="Basic and acidic residues" evidence="6">
    <location>
        <begin position="164"/>
        <end position="173"/>
    </location>
</feature>
<sequence length="197" mass="20639">MSITKDTDNSTAYSICPECRKSKETKTSSEVETETEGKNAKESWFDKEKALKYTKWGGVAVAGACAVPMVVGFSTAGIAAGSIAAAWQASIGNVAAGSAFATLQSLGATGVFAAGAGTGATATTGAFVAEKVSKKKHSEGNQGDEADKEGGTEECDEPETMSQDQEHEAKNVAKEEYKCEKCGKVFYEDVQYQTVSQ</sequence>
<dbReference type="InterPro" id="IPR038213">
    <property type="entry name" value="IFI6/IFI27-like_sf"/>
</dbReference>
<dbReference type="EMBL" id="BLLK01000051">
    <property type="protein sequence ID" value="GFH55933.1"/>
    <property type="molecule type" value="Genomic_DNA"/>
</dbReference>
<name>A0AAD3D1F6_9STRA</name>
<dbReference type="PANTHER" id="PTHR16932">
    <property type="entry name" value="INTERFERON ALPHA-INDUCIBLE PROTEIN 27"/>
    <property type="match status" value="1"/>
</dbReference>
<evidence type="ECO:0000256" key="4">
    <source>
        <dbReference type="ARBA" id="ARBA00022989"/>
    </source>
</evidence>
<reference evidence="7 8" key="1">
    <citation type="journal article" date="2021" name="Sci. Rep.">
        <title>The genome of the diatom Chaetoceros tenuissimus carries an ancient integrated fragment of an extant virus.</title>
        <authorList>
            <person name="Hongo Y."/>
            <person name="Kimura K."/>
            <person name="Takaki Y."/>
            <person name="Yoshida Y."/>
            <person name="Baba S."/>
            <person name="Kobayashi G."/>
            <person name="Nagasaki K."/>
            <person name="Hano T."/>
            <person name="Tomaru Y."/>
        </authorList>
    </citation>
    <scope>NUCLEOTIDE SEQUENCE [LARGE SCALE GENOMIC DNA]</scope>
    <source>
        <strain evidence="7 8">NIES-3715</strain>
    </source>
</reference>
<dbReference type="GO" id="GO:0016020">
    <property type="term" value="C:membrane"/>
    <property type="evidence" value="ECO:0007669"/>
    <property type="project" value="UniProtKB-SubCell"/>
</dbReference>
<keyword evidence="3" id="KW-0812">Transmembrane</keyword>
<comment type="similarity">
    <text evidence="2">Belongs to the IFI6/IFI27 family.</text>
</comment>
<accession>A0AAD3D1F6</accession>
<evidence type="ECO:0000256" key="3">
    <source>
        <dbReference type="ARBA" id="ARBA00022692"/>
    </source>
</evidence>
<evidence type="ECO:0000256" key="1">
    <source>
        <dbReference type="ARBA" id="ARBA00004141"/>
    </source>
</evidence>
<keyword evidence="5" id="KW-0472">Membrane</keyword>
<keyword evidence="4" id="KW-1133">Transmembrane helix</keyword>
<comment type="subcellular location">
    <subcellularLocation>
        <location evidence="1">Membrane</location>
        <topology evidence="1">Multi-pass membrane protein</topology>
    </subcellularLocation>
</comment>
<organism evidence="7 8">
    <name type="scientific">Chaetoceros tenuissimus</name>
    <dbReference type="NCBI Taxonomy" id="426638"/>
    <lineage>
        <taxon>Eukaryota</taxon>
        <taxon>Sar</taxon>
        <taxon>Stramenopiles</taxon>
        <taxon>Ochrophyta</taxon>
        <taxon>Bacillariophyta</taxon>
        <taxon>Coscinodiscophyceae</taxon>
        <taxon>Chaetocerotophycidae</taxon>
        <taxon>Chaetocerotales</taxon>
        <taxon>Chaetocerotaceae</taxon>
        <taxon>Chaetoceros</taxon>
    </lineage>
</organism>
<feature type="compositionally biased region" description="Acidic residues" evidence="6">
    <location>
        <begin position="142"/>
        <end position="159"/>
    </location>
</feature>
<dbReference type="Pfam" id="PF06140">
    <property type="entry name" value="Ifi-6-16"/>
    <property type="match status" value="1"/>
</dbReference>
<dbReference type="AlphaFoldDB" id="A0AAD3D1F6"/>
<proteinExistence type="inferred from homology"/>
<evidence type="ECO:0000256" key="6">
    <source>
        <dbReference type="SAM" id="MobiDB-lite"/>
    </source>
</evidence>
<comment type="caution">
    <text evidence="7">The sequence shown here is derived from an EMBL/GenBank/DDBJ whole genome shotgun (WGS) entry which is preliminary data.</text>
</comment>
<gene>
    <name evidence="7" type="ORF">CTEN210_12409</name>
</gene>
<dbReference type="Proteomes" id="UP001054902">
    <property type="component" value="Unassembled WGS sequence"/>
</dbReference>
<evidence type="ECO:0000313" key="7">
    <source>
        <dbReference type="EMBL" id="GFH55933.1"/>
    </source>
</evidence>